<evidence type="ECO:0000313" key="3">
    <source>
        <dbReference type="Proteomes" id="UP000287651"/>
    </source>
</evidence>
<comment type="caution">
    <text evidence="2">The sequence shown here is derived from an EMBL/GenBank/DDBJ whole genome shotgun (WGS) entry which is preliminary data.</text>
</comment>
<dbReference type="EMBL" id="AMZH03007383">
    <property type="protein sequence ID" value="RRT61437.1"/>
    <property type="molecule type" value="Genomic_DNA"/>
</dbReference>
<evidence type="ECO:0000256" key="1">
    <source>
        <dbReference type="SAM" id="MobiDB-lite"/>
    </source>
</evidence>
<dbReference type="AlphaFoldDB" id="A0A426ZBQ5"/>
<dbReference type="Proteomes" id="UP000287651">
    <property type="component" value="Unassembled WGS sequence"/>
</dbReference>
<proteinExistence type="predicted"/>
<reference evidence="2 3" key="1">
    <citation type="journal article" date="2014" name="Agronomy (Basel)">
        <title>A Draft Genome Sequence for Ensete ventricosum, the Drought-Tolerant Tree Against Hunger.</title>
        <authorList>
            <person name="Harrison J."/>
            <person name="Moore K.A."/>
            <person name="Paszkiewicz K."/>
            <person name="Jones T."/>
            <person name="Grant M."/>
            <person name="Ambacheew D."/>
            <person name="Muzemil S."/>
            <person name="Studholme D.J."/>
        </authorList>
    </citation>
    <scope>NUCLEOTIDE SEQUENCE [LARGE SCALE GENOMIC DNA]</scope>
</reference>
<feature type="compositionally biased region" description="Basic and acidic residues" evidence="1">
    <location>
        <begin position="100"/>
        <end position="111"/>
    </location>
</feature>
<name>A0A426ZBQ5_ENSVE</name>
<protein>
    <submittedName>
        <fullName evidence="2">Uncharacterized protein</fullName>
    </submittedName>
</protein>
<evidence type="ECO:0000313" key="2">
    <source>
        <dbReference type="EMBL" id="RRT61437.1"/>
    </source>
</evidence>
<organism evidence="2 3">
    <name type="scientific">Ensete ventricosum</name>
    <name type="common">Abyssinian banana</name>
    <name type="synonym">Musa ensete</name>
    <dbReference type="NCBI Taxonomy" id="4639"/>
    <lineage>
        <taxon>Eukaryota</taxon>
        <taxon>Viridiplantae</taxon>
        <taxon>Streptophyta</taxon>
        <taxon>Embryophyta</taxon>
        <taxon>Tracheophyta</taxon>
        <taxon>Spermatophyta</taxon>
        <taxon>Magnoliopsida</taxon>
        <taxon>Liliopsida</taxon>
        <taxon>Zingiberales</taxon>
        <taxon>Musaceae</taxon>
        <taxon>Ensete</taxon>
    </lineage>
</organism>
<feature type="region of interest" description="Disordered" evidence="1">
    <location>
        <begin position="87"/>
        <end position="122"/>
    </location>
</feature>
<sequence length="122" mass="12813">MRLPCGIGAGHQDGWTTLLAHGDRSKCSSCSGNKQPVGCGGGDRRRGAIVAVDLVEDGSHGGCGFDTTVKERGADAAVKEGRKDLEQLFQHNRGGRRQKGSNDKQHDREGVEGGSLTAIAKD</sequence>
<gene>
    <name evidence="2" type="ORF">B296_00010258</name>
</gene>
<accession>A0A426ZBQ5</accession>